<comment type="caution">
    <text evidence="1">The sequence shown here is derived from an EMBL/GenBank/DDBJ whole genome shotgun (WGS) entry which is preliminary data.</text>
</comment>
<organism evidence="1">
    <name type="scientific">bioreactor metagenome</name>
    <dbReference type="NCBI Taxonomy" id="1076179"/>
    <lineage>
        <taxon>unclassified sequences</taxon>
        <taxon>metagenomes</taxon>
        <taxon>ecological metagenomes</taxon>
    </lineage>
</organism>
<sequence>MGDHAAHVFFGLGLHPDGGAVRQQFIEGGRIGDDAAGRGDDHVGIDLHGFFQGAAFVAAVSAHAIQVINLAHAAARELFDFLVELDERHAHVIGQPMRQRGFARAAQADERDARMAVDVAAGRRAQQFASGNAHAVQFFFAAAFEQLADQQPFGAGGGDVAQQLGHGALQRLRDLVQHQNGDVAGAVFQIGKVALGYLGATGQAAPREAAPRAQLAHPLAQGLQQLVLVRCVGKAVVSLVTC</sequence>
<evidence type="ECO:0000313" key="1">
    <source>
        <dbReference type="EMBL" id="MPN21149.1"/>
    </source>
</evidence>
<protein>
    <submittedName>
        <fullName evidence="1">Uncharacterized protein</fullName>
    </submittedName>
</protein>
<reference evidence="1" key="1">
    <citation type="submission" date="2019-08" db="EMBL/GenBank/DDBJ databases">
        <authorList>
            <person name="Kucharzyk K."/>
            <person name="Murdoch R.W."/>
            <person name="Higgins S."/>
            <person name="Loffler F."/>
        </authorList>
    </citation>
    <scope>NUCLEOTIDE SEQUENCE</scope>
</reference>
<accession>A0A645G5S1</accession>
<proteinExistence type="predicted"/>
<dbReference type="AlphaFoldDB" id="A0A645G5S1"/>
<dbReference type="EMBL" id="VSSQ01069053">
    <property type="protein sequence ID" value="MPN21149.1"/>
    <property type="molecule type" value="Genomic_DNA"/>
</dbReference>
<name>A0A645G5S1_9ZZZZ</name>
<gene>
    <name evidence="1" type="ORF">SDC9_168528</name>
</gene>